<comment type="caution">
    <text evidence="2">The sequence shown here is derived from an EMBL/GenBank/DDBJ whole genome shotgun (WGS) entry which is preliminary data.</text>
</comment>
<accession>A0A411Z6M3</accession>
<dbReference type="SUPFAM" id="SSF55136">
    <property type="entry name" value="Probable bacterial effector-binding domain"/>
    <property type="match status" value="1"/>
</dbReference>
<reference evidence="2 3" key="1">
    <citation type="submission" date="2018-08" db="EMBL/GenBank/DDBJ databases">
        <title>Flavobacterium tibetense sp. nov., isolated from a wetland YonghuCo on Tibetan Plateau.</title>
        <authorList>
            <person name="Phurbu D."/>
            <person name="Lu H."/>
            <person name="Xing P."/>
        </authorList>
    </citation>
    <scope>NUCLEOTIDE SEQUENCE [LARGE SCALE GENOMIC DNA]</scope>
    <source>
        <strain evidence="2 3">DJC</strain>
    </source>
</reference>
<dbReference type="EMBL" id="QWEY01000001">
    <property type="protein sequence ID" value="RGP38713.1"/>
    <property type="molecule type" value="Genomic_DNA"/>
</dbReference>
<keyword evidence="3" id="KW-1185">Reference proteome</keyword>
<dbReference type="OrthoDB" id="4772335at2"/>
<evidence type="ECO:0000313" key="3">
    <source>
        <dbReference type="Proteomes" id="UP000284547"/>
    </source>
</evidence>
<feature type="domain" description="GyrI-like small molecule binding" evidence="1">
    <location>
        <begin position="25"/>
        <end position="204"/>
    </location>
</feature>
<dbReference type="AlphaFoldDB" id="A0A411Z6M3"/>
<dbReference type="RefSeq" id="WP_118149457.1">
    <property type="nucleotide sequence ID" value="NZ_QWEY01000001.1"/>
</dbReference>
<sequence>MEKLDFKMADKAFYSGKVGRIDRLMLPPMLFLMVDGSGDPNLAPSYGQAVAALYGLSYALKFAAKALGNDHTVAPLEGLWWADDRRDFVDGRRDRWRWTMMIRQPDGITDAMLDAARLRMLAKTDKDPQAATTPDMVRAVRLETFAEGDCLQILHIGSYADEAPVIAGLHQQIATSGLRPTGKHHEIYLNDPRKVPQDKLKTILRQPVVA</sequence>
<dbReference type="Gene3D" id="3.20.80.10">
    <property type="entry name" value="Regulatory factor, effector binding domain"/>
    <property type="match status" value="1"/>
</dbReference>
<dbReference type="InterPro" id="IPR029442">
    <property type="entry name" value="GyrI-like"/>
</dbReference>
<name>A0A411Z6M3_9RHOB</name>
<proteinExistence type="predicted"/>
<organism evidence="2 3">
    <name type="scientific">Pseudotabrizicola alkalilacus</name>
    <dbReference type="NCBI Taxonomy" id="2305252"/>
    <lineage>
        <taxon>Bacteria</taxon>
        <taxon>Pseudomonadati</taxon>
        <taxon>Pseudomonadota</taxon>
        <taxon>Alphaproteobacteria</taxon>
        <taxon>Rhodobacterales</taxon>
        <taxon>Paracoccaceae</taxon>
        <taxon>Pseudotabrizicola</taxon>
    </lineage>
</organism>
<evidence type="ECO:0000259" key="1">
    <source>
        <dbReference type="Pfam" id="PF06445"/>
    </source>
</evidence>
<dbReference type="Proteomes" id="UP000284547">
    <property type="component" value="Unassembled WGS sequence"/>
</dbReference>
<gene>
    <name evidence="2" type="ORF">D1012_00890</name>
</gene>
<dbReference type="Pfam" id="PF06445">
    <property type="entry name" value="GyrI-like"/>
    <property type="match status" value="1"/>
</dbReference>
<evidence type="ECO:0000313" key="2">
    <source>
        <dbReference type="EMBL" id="RGP38713.1"/>
    </source>
</evidence>
<dbReference type="InterPro" id="IPR011256">
    <property type="entry name" value="Reg_factor_effector_dom_sf"/>
</dbReference>
<protein>
    <recommendedName>
        <fullName evidence="1">GyrI-like small molecule binding domain-containing protein</fullName>
    </recommendedName>
</protein>